<dbReference type="GO" id="GO:0042448">
    <property type="term" value="P:progesterone metabolic process"/>
    <property type="evidence" value="ECO:0007669"/>
    <property type="project" value="TreeGrafter"/>
</dbReference>
<proteinExistence type="inferred from homology"/>
<dbReference type="InterPro" id="IPR001128">
    <property type="entry name" value="Cyt_P450"/>
</dbReference>
<protein>
    <submittedName>
        <fullName evidence="12">Cytochrome P450 1B1</fullName>
    </submittedName>
</protein>
<evidence type="ECO:0000256" key="5">
    <source>
        <dbReference type="ARBA" id="ARBA00022723"/>
    </source>
</evidence>
<dbReference type="GO" id="GO:0004508">
    <property type="term" value="F:steroid 17-alpha-monooxygenase activity"/>
    <property type="evidence" value="ECO:0007669"/>
    <property type="project" value="TreeGrafter"/>
</dbReference>
<evidence type="ECO:0000256" key="9">
    <source>
        <dbReference type="ARBA" id="ARBA00023136"/>
    </source>
</evidence>
<dbReference type="AlphaFoldDB" id="A0A8M1KIN4"/>
<keyword evidence="5 10" id="KW-0479">Metal-binding</keyword>
<dbReference type="GO" id="GO:0005506">
    <property type="term" value="F:iron ion binding"/>
    <property type="evidence" value="ECO:0007669"/>
    <property type="project" value="InterPro"/>
</dbReference>
<dbReference type="Pfam" id="PF00067">
    <property type="entry name" value="p450"/>
    <property type="match status" value="1"/>
</dbReference>
<dbReference type="FunFam" id="1.10.630.10:FF:000002">
    <property type="entry name" value="Cytochrome P450 1A1"/>
    <property type="match status" value="1"/>
</dbReference>
<evidence type="ECO:0000256" key="10">
    <source>
        <dbReference type="RuleBase" id="RU000461"/>
    </source>
</evidence>
<gene>
    <name evidence="12" type="primary">LOC122131797</name>
</gene>
<keyword evidence="8 10" id="KW-0503">Monooxygenase</keyword>
<evidence type="ECO:0000256" key="3">
    <source>
        <dbReference type="ARBA" id="ARBA00010617"/>
    </source>
</evidence>
<dbReference type="GO" id="GO:0042446">
    <property type="term" value="P:hormone biosynthetic process"/>
    <property type="evidence" value="ECO:0007669"/>
    <property type="project" value="TreeGrafter"/>
</dbReference>
<evidence type="ECO:0000256" key="7">
    <source>
        <dbReference type="ARBA" id="ARBA00023004"/>
    </source>
</evidence>
<dbReference type="Proteomes" id="UP000515152">
    <property type="component" value="Unplaced"/>
</dbReference>
<evidence type="ECO:0000256" key="8">
    <source>
        <dbReference type="ARBA" id="ARBA00023033"/>
    </source>
</evidence>
<evidence type="ECO:0000313" key="11">
    <source>
        <dbReference type="Proteomes" id="UP000515152"/>
    </source>
</evidence>
<dbReference type="CTD" id="1545"/>
<dbReference type="RefSeq" id="XP_042562410.1">
    <property type="nucleotide sequence ID" value="XM_042706476.1"/>
</dbReference>
<dbReference type="PROSITE" id="PS00086">
    <property type="entry name" value="CYTOCHROME_P450"/>
    <property type="match status" value="1"/>
</dbReference>
<dbReference type="PANTHER" id="PTHR24289">
    <property type="entry name" value="STEROID 17-ALPHA-HYDROXYLASE/17,20 LYASE"/>
    <property type="match status" value="1"/>
</dbReference>
<dbReference type="GO" id="GO:0016020">
    <property type="term" value="C:membrane"/>
    <property type="evidence" value="ECO:0007669"/>
    <property type="project" value="UniProtKB-SubCell"/>
</dbReference>
<dbReference type="GeneID" id="122131797"/>
<comment type="subcellular location">
    <subcellularLocation>
        <location evidence="2">Membrane</location>
    </subcellularLocation>
</comment>
<evidence type="ECO:0000313" key="12">
    <source>
        <dbReference type="RefSeq" id="XP_042562410.1"/>
    </source>
</evidence>
<sequence length="535" mass="60992">MGMQGMVEDLTRSSPRNMLLAALTLLVAYHLWLLMQKWFNTEGLPGPFPWPIIGNAPQLGNSPHLSFARMAQKYGDVFQIKLGSRTVVVLNGDAIKQALVKKGVDFAGRPNFTSFQFVSNGKSMAFGDYNEWWRVHRRIAHSTVRAFSSGNTHTKKAFENHAMNEMRELVNIFLSKTAEQGYFIPHQYLVTSTANIMSAVCFGDRYSYDDKEFQQVVGRNDKFTETVGAGSMVDVMPWLQYFPNPIRTLFEQFRELNVEFHDFIMGKVTEHRKTIEAGIIRDMTDAFIQALDKGISGPLGVVSGKEYVSPTISDIFGASQDTLSTALQWIFVILLRYPEIQKRLRDEVDQVVQRTQLPSIEDQERLPYVMAFIYEVMRYTSFVPVTIPHSTTSDTSINGYRIPKNTVIFVNQWSSNHNPKRWTRPEVFDPLRFLDESGALDKDQTSNVLIFSVGKRRCIGEDLAKMHLFLFTSLMVHQCEMKADPSRPISMDYSYGLTLKPKSYRVAISLRDNLKLLKNVVSLLHVQTDEAGETN</sequence>
<evidence type="ECO:0000256" key="2">
    <source>
        <dbReference type="ARBA" id="ARBA00004370"/>
    </source>
</evidence>
<dbReference type="GO" id="GO:0020037">
    <property type="term" value="F:heme binding"/>
    <property type="evidence" value="ECO:0007669"/>
    <property type="project" value="InterPro"/>
</dbReference>
<evidence type="ECO:0000256" key="6">
    <source>
        <dbReference type="ARBA" id="ARBA00023002"/>
    </source>
</evidence>
<comment type="similarity">
    <text evidence="3 10">Belongs to the cytochrome P450 family.</text>
</comment>
<evidence type="ECO:0000256" key="4">
    <source>
        <dbReference type="ARBA" id="ARBA00022617"/>
    </source>
</evidence>
<keyword evidence="9" id="KW-0472">Membrane</keyword>
<keyword evidence="6 10" id="KW-0560">Oxidoreductase</keyword>
<accession>A0A8M1KIN4</accession>
<keyword evidence="4 10" id="KW-0349">Heme</keyword>
<keyword evidence="7 10" id="KW-0408">Iron</keyword>
<dbReference type="KEGG" id="char:122131797"/>
<dbReference type="CDD" id="cd20675">
    <property type="entry name" value="CYP1B1-like"/>
    <property type="match status" value="1"/>
</dbReference>
<dbReference type="OrthoDB" id="1055148at2759"/>
<reference evidence="12" key="1">
    <citation type="submission" date="2025-08" db="UniProtKB">
        <authorList>
            <consortium name="RefSeq"/>
        </authorList>
    </citation>
    <scope>IDENTIFICATION</scope>
</reference>
<dbReference type="InterPro" id="IPR017972">
    <property type="entry name" value="Cyt_P450_CS"/>
</dbReference>
<organism evidence="11 12">
    <name type="scientific">Clupea harengus</name>
    <name type="common">Atlantic herring</name>
    <dbReference type="NCBI Taxonomy" id="7950"/>
    <lineage>
        <taxon>Eukaryota</taxon>
        <taxon>Metazoa</taxon>
        <taxon>Chordata</taxon>
        <taxon>Craniata</taxon>
        <taxon>Vertebrata</taxon>
        <taxon>Euteleostomi</taxon>
        <taxon>Actinopterygii</taxon>
        <taxon>Neopterygii</taxon>
        <taxon>Teleostei</taxon>
        <taxon>Clupei</taxon>
        <taxon>Clupeiformes</taxon>
        <taxon>Clupeoidei</taxon>
        <taxon>Clupeidae</taxon>
        <taxon>Clupea</taxon>
    </lineage>
</organism>
<name>A0A8M1KIN4_CLUHA</name>
<evidence type="ECO:0000256" key="1">
    <source>
        <dbReference type="ARBA" id="ARBA00001971"/>
    </source>
</evidence>
<dbReference type="PANTHER" id="PTHR24289:SF16">
    <property type="entry name" value="CYTOCHROME P450 1B1"/>
    <property type="match status" value="1"/>
</dbReference>
<keyword evidence="11" id="KW-1185">Reference proteome</keyword>
<comment type="cofactor">
    <cofactor evidence="1">
        <name>heme</name>
        <dbReference type="ChEBI" id="CHEBI:30413"/>
    </cofactor>
</comment>